<reference evidence="1 2" key="1">
    <citation type="submission" date="2022-10" db="EMBL/GenBank/DDBJ databases">
        <title>Sphingomonas sp.</title>
        <authorList>
            <person name="Jin C."/>
        </authorList>
    </citation>
    <scope>NUCLEOTIDE SEQUENCE [LARGE SCALE GENOMIC DNA]</scope>
    <source>
        <strain evidence="1 2">BN140010</strain>
    </source>
</reference>
<accession>A0ABT3JC89</accession>
<gene>
    <name evidence="1" type="ORF">OMW55_01755</name>
</gene>
<name>A0ABT3JC89_9SPHN</name>
<evidence type="ECO:0000313" key="2">
    <source>
        <dbReference type="Proteomes" id="UP001526246"/>
    </source>
</evidence>
<sequence length="95" mass="10803">MHGDGLVDLDCRRAWWAPAVIAPERNWSGAPGCRRGARFLLDPATCRVSSQQQRPFESRGECLQWIMAHRRQLREGLPGAEVRPVNLARWLLGLE</sequence>
<dbReference type="EMBL" id="JAPDOB010000001">
    <property type="protein sequence ID" value="MCW3796534.1"/>
    <property type="molecule type" value="Genomic_DNA"/>
</dbReference>
<evidence type="ECO:0000313" key="1">
    <source>
        <dbReference type="EMBL" id="MCW3796534.1"/>
    </source>
</evidence>
<protein>
    <submittedName>
        <fullName evidence="1">Uncharacterized protein</fullName>
    </submittedName>
</protein>
<comment type="caution">
    <text evidence="1">The sequence shown here is derived from an EMBL/GenBank/DDBJ whole genome shotgun (WGS) entry which is preliminary data.</text>
</comment>
<proteinExistence type="predicted"/>
<dbReference type="Proteomes" id="UP001526246">
    <property type="component" value="Unassembled WGS sequence"/>
</dbReference>
<dbReference type="RefSeq" id="WP_264880336.1">
    <property type="nucleotide sequence ID" value="NZ_JAPDOB010000001.1"/>
</dbReference>
<keyword evidence="2" id="KW-1185">Reference proteome</keyword>
<organism evidence="1 2">
    <name type="scientific">Sphingomonas arvum</name>
    <dbReference type="NCBI Taxonomy" id="2992113"/>
    <lineage>
        <taxon>Bacteria</taxon>
        <taxon>Pseudomonadati</taxon>
        <taxon>Pseudomonadota</taxon>
        <taxon>Alphaproteobacteria</taxon>
        <taxon>Sphingomonadales</taxon>
        <taxon>Sphingomonadaceae</taxon>
        <taxon>Sphingomonas</taxon>
    </lineage>
</organism>